<dbReference type="PROSITE" id="PS50931">
    <property type="entry name" value="HTH_LYSR"/>
    <property type="match status" value="1"/>
</dbReference>
<evidence type="ECO:0000256" key="4">
    <source>
        <dbReference type="ARBA" id="ARBA00023163"/>
    </source>
</evidence>
<dbReference type="PANTHER" id="PTHR30126">
    <property type="entry name" value="HTH-TYPE TRANSCRIPTIONAL REGULATOR"/>
    <property type="match status" value="1"/>
</dbReference>
<proteinExistence type="inferred from homology"/>
<dbReference type="RefSeq" id="WP_132543104.1">
    <property type="nucleotide sequence ID" value="NZ_SLWW01000004.1"/>
</dbReference>
<dbReference type="SUPFAM" id="SSF46785">
    <property type="entry name" value="Winged helix' DNA-binding domain"/>
    <property type="match status" value="1"/>
</dbReference>
<accession>A0A4R2KNU0</accession>
<keyword evidence="4" id="KW-0804">Transcription</keyword>
<keyword evidence="5" id="KW-0472">Membrane</keyword>
<reference evidence="7 8" key="1">
    <citation type="submission" date="2019-03" db="EMBL/GenBank/DDBJ databases">
        <title>Genomic Encyclopedia of Type Strains, Phase IV (KMG-IV): sequencing the most valuable type-strain genomes for metagenomic binning, comparative biology and taxonomic classification.</title>
        <authorList>
            <person name="Goeker M."/>
        </authorList>
    </citation>
    <scope>NUCLEOTIDE SEQUENCE [LARGE SCALE GENOMIC DNA]</scope>
    <source>
        <strain evidence="7 8">DSM 4868</strain>
    </source>
</reference>
<keyword evidence="5" id="KW-0812">Transmembrane</keyword>
<dbReference type="Proteomes" id="UP000295142">
    <property type="component" value="Unassembled WGS sequence"/>
</dbReference>
<keyword evidence="5" id="KW-1133">Transmembrane helix</keyword>
<name>A0A4R2KNU0_9RHOB</name>
<keyword evidence="8" id="KW-1185">Reference proteome</keyword>
<dbReference type="InterPro" id="IPR000847">
    <property type="entry name" value="LysR_HTH_N"/>
</dbReference>
<gene>
    <name evidence="7" type="ORF">EV655_104184</name>
</gene>
<feature type="transmembrane region" description="Helical" evidence="5">
    <location>
        <begin position="231"/>
        <end position="253"/>
    </location>
</feature>
<comment type="caution">
    <text evidence="7">The sequence shown here is derived from an EMBL/GenBank/DDBJ whole genome shotgun (WGS) entry which is preliminary data.</text>
</comment>
<dbReference type="Gene3D" id="1.10.10.10">
    <property type="entry name" value="Winged helix-like DNA-binding domain superfamily/Winged helix DNA-binding domain"/>
    <property type="match status" value="1"/>
</dbReference>
<organism evidence="7 8">
    <name type="scientific">Rhodovulum euryhalinum</name>
    <dbReference type="NCBI Taxonomy" id="35805"/>
    <lineage>
        <taxon>Bacteria</taxon>
        <taxon>Pseudomonadati</taxon>
        <taxon>Pseudomonadota</taxon>
        <taxon>Alphaproteobacteria</taxon>
        <taxon>Rhodobacterales</taxon>
        <taxon>Paracoccaceae</taxon>
        <taxon>Rhodovulum</taxon>
    </lineage>
</organism>
<dbReference type="OrthoDB" id="7776850at2"/>
<dbReference type="InterPro" id="IPR036388">
    <property type="entry name" value="WH-like_DNA-bd_sf"/>
</dbReference>
<keyword evidence="2" id="KW-0805">Transcription regulation</keyword>
<dbReference type="InterPro" id="IPR036390">
    <property type="entry name" value="WH_DNA-bd_sf"/>
</dbReference>
<dbReference type="SUPFAM" id="SSF53850">
    <property type="entry name" value="Periplasmic binding protein-like II"/>
    <property type="match status" value="1"/>
</dbReference>
<evidence type="ECO:0000259" key="6">
    <source>
        <dbReference type="PROSITE" id="PS50931"/>
    </source>
</evidence>
<comment type="similarity">
    <text evidence="1">Belongs to the LysR transcriptional regulatory family.</text>
</comment>
<dbReference type="Pfam" id="PF03466">
    <property type="entry name" value="LysR_substrate"/>
    <property type="match status" value="1"/>
</dbReference>
<evidence type="ECO:0000256" key="5">
    <source>
        <dbReference type="SAM" id="Phobius"/>
    </source>
</evidence>
<dbReference type="FunFam" id="1.10.10.10:FF:000001">
    <property type="entry name" value="LysR family transcriptional regulator"/>
    <property type="match status" value="1"/>
</dbReference>
<evidence type="ECO:0000256" key="3">
    <source>
        <dbReference type="ARBA" id="ARBA00023125"/>
    </source>
</evidence>
<evidence type="ECO:0000313" key="8">
    <source>
        <dbReference type="Proteomes" id="UP000295142"/>
    </source>
</evidence>
<evidence type="ECO:0000256" key="1">
    <source>
        <dbReference type="ARBA" id="ARBA00009437"/>
    </source>
</evidence>
<dbReference type="Gene3D" id="3.40.190.10">
    <property type="entry name" value="Periplasmic binding protein-like II"/>
    <property type="match status" value="2"/>
</dbReference>
<evidence type="ECO:0000313" key="7">
    <source>
        <dbReference type="EMBL" id="TCO72496.1"/>
    </source>
</evidence>
<dbReference type="AlphaFoldDB" id="A0A4R2KNU0"/>
<protein>
    <submittedName>
        <fullName evidence="7">DNA-binding transcriptional LysR family regulator</fullName>
    </submittedName>
</protein>
<keyword evidence="3 7" id="KW-0238">DNA-binding</keyword>
<dbReference type="EMBL" id="SLWW01000004">
    <property type="protein sequence ID" value="TCO72496.1"/>
    <property type="molecule type" value="Genomic_DNA"/>
</dbReference>
<feature type="domain" description="HTH lysR-type" evidence="6">
    <location>
        <begin position="15"/>
        <end position="66"/>
    </location>
</feature>
<dbReference type="PANTHER" id="PTHR30126:SF94">
    <property type="entry name" value="LYSR FAMILY TRANSCRIPTIONAL REGULATOR"/>
    <property type="match status" value="1"/>
</dbReference>
<dbReference type="GO" id="GO:0003700">
    <property type="term" value="F:DNA-binding transcription factor activity"/>
    <property type="evidence" value="ECO:0007669"/>
    <property type="project" value="InterPro"/>
</dbReference>
<dbReference type="Pfam" id="PF00126">
    <property type="entry name" value="HTH_1"/>
    <property type="match status" value="1"/>
</dbReference>
<dbReference type="InterPro" id="IPR005119">
    <property type="entry name" value="LysR_subst-bd"/>
</dbReference>
<sequence>MAQQPPGRITLWGTEVFVAAAEEGTLSAAARRLGASVSAVSQQLAALETALGAALLDRAARPLVLTQAGEMFLRRARTILAEADEARAEIAARDLSARALMRLGMIEDFEADVTPRLLSEMAGELTRSRFQLETGPSHRLLGLLDARALDMVVAADPGQGADWMELHPLLVEPFVVAAPRGALAPGDDVLARLGALPLVHYTQRHQMGRQIAGHLAAQEIRPAVRFELDSYSAILAMVAGGAGWTILTPLGLLHARRFLDAVDVVPLPLAPLSRRIALIARAGVLGEVPARMADRLRPLLAEGVVDEAVARLPWLRAGLRVL</sequence>
<evidence type="ECO:0000256" key="2">
    <source>
        <dbReference type="ARBA" id="ARBA00023015"/>
    </source>
</evidence>
<dbReference type="GO" id="GO:0000976">
    <property type="term" value="F:transcription cis-regulatory region binding"/>
    <property type="evidence" value="ECO:0007669"/>
    <property type="project" value="TreeGrafter"/>
</dbReference>